<dbReference type="Gene3D" id="3.60.21.10">
    <property type="match status" value="1"/>
</dbReference>
<sequence length="370" mass="42868">MLKAKHKTVKVGEDYRLIAISDIHGHLDFFIELLDSIHYKVGEDYLVIIGDYVEKGDQVLETMAFIEKLSHYPRVYILMGNCEWAMTAMLTIPELAPHISHYLNKVSANGAIRTLMHQKHLDFNTHSSLSIQHILEQSLHTHLQFIKHLPVTLKFNDFIFVHAGLEPRDNYKECGLSSYLEMQRFLDYGHPFKETVIVGHIPVSNYKNIINNDIIFDFNKRIISIDGGIGVKPIAQLNALIINSIDGKISYQTAKYQPLPQGILKRDIEGNHLFHKISFPDFEVKILEKKESFSLCQQVNTHMILDIKNEYLYQRDGHFYCLDDYTDHMISGNKGDPISILLRFKDYDYVLCNEQTGWVEDKDVRISEKK</sequence>
<dbReference type="RefSeq" id="WP_004802951.1">
    <property type="nucleotide sequence ID" value="NZ_AUGJ01000002.1"/>
</dbReference>
<keyword evidence="3" id="KW-1185">Reference proteome</keyword>
<comment type="caution">
    <text evidence="2">The sequence shown here is derived from an EMBL/GenBank/DDBJ whole genome shotgun (WGS) entry which is preliminary data.</text>
</comment>
<dbReference type="EMBL" id="AGEJ01000018">
    <property type="protein sequence ID" value="EMD16569.1"/>
    <property type="molecule type" value="Genomic_DNA"/>
</dbReference>
<dbReference type="GO" id="GO:0005737">
    <property type="term" value="C:cytoplasm"/>
    <property type="evidence" value="ECO:0007669"/>
    <property type="project" value="TreeGrafter"/>
</dbReference>
<feature type="domain" description="Calcineurin-like phosphoesterase" evidence="1">
    <location>
        <begin position="16"/>
        <end position="201"/>
    </location>
</feature>
<dbReference type="GO" id="GO:0008803">
    <property type="term" value="F:bis(5'-nucleosyl)-tetraphosphatase (symmetrical) activity"/>
    <property type="evidence" value="ECO:0007669"/>
    <property type="project" value="TreeGrafter"/>
</dbReference>
<dbReference type="Proteomes" id="UP000011758">
    <property type="component" value="Unassembled WGS sequence"/>
</dbReference>
<reference evidence="2 3" key="1">
    <citation type="submission" date="2013-02" db="EMBL/GenBank/DDBJ databases">
        <title>The Genome Sequence of Lactobacillus catenaformis F0143.</title>
        <authorList>
            <consortium name="The Broad Institute Genome Sequencing Platform"/>
            <person name="Earl A."/>
            <person name="Ward D."/>
            <person name="Feldgarden M."/>
            <person name="Gevers D."/>
            <person name="Izard J."/>
            <person name="Blanton J.M."/>
            <person name="Mathney J."/>
            <person name="Dewhirst F.E."/>
            <person name="Young S.K."/>
            <person name="Zeng Q."/>
            <person name="Gargeya S."/>
            <person name="Fitzgerald M."/>
            <person name="Haas B."/>
            <person name="Abouelleil A."/>
            <person name="Alvarado L."/>
            <person name="Arachchi H.M."/>
            <person name="Berlin A."/>
            <person name="Chapman S.B."/>
            <person name="Gearin G."/>
            <person name="Goldberg J."/>
            <person name="Griggs A."/>
            <person name="Gujja S."/>
            <person name="Hansen M."/>
            <person name="Heiman D."/>
            <person name="Howarth C."/>
            <person name="Larimer J."/>
            <person name="Lui A."/>
            <person name="MacDonald P.J.P."/>
            <person name="McCowen C."/>
            <person name="Montmayeur A."/>
            <person name="Murphy C."/>
            <person name="Neiman D."/>
            <person name="Pearson M."/>
            <person name="Priest M."/>
            <person name="Roberts A."/>
            <person name="Saif S."/>
            <person name="Shea T."/>
            <person name="Sisk P."/>
            <person name="Stolte C."/>
            <person name="Sykes S."/>
            <person name="Wortman J."/>
            <person name="Nusbaum C."/>
            <person name="Birren B."/>
        </authorList>
    </citation>
    <scope>NUCLEOTIDE SEQUENCE [LARGE SCALE GENOMIC DNA]</scope>
    <source>
        <strain evidence="2 3">OT 569</strain>
    </source>
</reference>
<dbReference type="GO" id="GO:0016791">
    <property type="term" value="F:phosphatase activity"/>
    <property type="evidence" value="ECO:0007669"/>
    <property type="project" value="TreeGrafter"/>
</dbReference>
<dbReference type="BioCyc" id="ECAT999415-HMP:GTTI-1149-MONOMER"/>
<dbReference type="STRING" id="999415.HMPREF9943_01123"/>
<protein>
    <recommendedName>
        <fullName evidence="1">Calcineurin-like phosphoesterase domain-containing protein</fullName>
    </recommendedName>
</protein>
<dbReference type="InterPro" id="IPR050126">
    <property type="entry name" value="Ap4A_hydrolase"/>
</dbReference>
<organism evidence="2 3">
    <name type="scientific">Eggerthia catenaformis OT 569 = DSM 20559</name>
    <dbReference type="NCBI Taxonomy" id="999415"/>
    <lineage>
        <taxon>Bacteria</taxon>
        <taxon>Bacillati</taxon>
        <taxon>Bacillota</taxon>
        <taxon>Erysipelotrichia</taxon>
        <taxon>Erysipelotrichales</taxon>
        <taxon>Coprobacillaceae</taxon>
        <taxon>Eggerthia</taxon>
    </lineage>
</organism>
<accession>M2PLZ2</accession>
<dbReference type="InterPro" id="IPR029052">
    <property type="entry name" value="Metallo-depent_PP-like"/>
</dbReference>
<dbReference type="AlphaFoldDB" id="M2PLZ2"/>
<dbReference type="SUPFAM" id="SSF56300">
    <property type="entry name" value="Metallo-dependent phosphatases"/>
    <property type="match status" value="1"/>
</dbReference>
<evidence type="ECO:0000313" key="2">
    <source>
        <dbReference type="EMBL" id="EMD16569.1"/>
    </source>
</evidence>
<dbReference type="InterPro" id="IPR004843">
    <property type="entry name" value="Calcineurin-like_PHP"/>
</dbReference>
<proteinExistence type="predicted"/>
<dbReference type="OrthoDB" id="384253at2"/>
<evidence type="ECO:0000313" key="3">
    <source>
        <dbReference type="Proteomes" id="UP000011758"/>
    </source>
</evidence>
<dbReference type="Pfam" id="PF00149">
    <property type="entry name" value="Metallophos"/>
    <property type="match status" value="1"/>
</dbReference>
<gene>
    <name evidence="2" type="ORF">HMPREF9943_01123</name>
</gene>
<evidence type="ECO:0000259" key="1">
    <source>
        <dbReference type="Pfam" id="PF00149"/>
    </source>
</evidence>
<dbReference type="PANTHER" id="PTHR42850:SF4">
    <property type="entry name" value="ZINC-DEPENDENT ENDOPOLYPHOSPHATASE"/>
    <property type="match status" value="1"/>
</dbReference>
<name>M2PLZ2_9FIRM</name>
<dbReference type="eggNOG" id="COG0639">
    <property type="taxonomic scope" value="Bacteria"/>
</dbReference>
<dbReference type="PANTHER" id="PTHR42850">
    <property type="entry name" value="METALLOPHOSPHOESTERASE"/>
    <property type="match status" value="1"/>
</dbReference>
<dbReference type="GO" id="GO:0110154">
    <property type="term" value="P:RNA decapping"/>
    <property type="evidence" value="ECO:0007669"/>
    <property type="project" value="TreeGrafter"/>
</dbReference>